<evidence type="ECO:0000313" key="3">
    <source>
        <dbReference type="Proteomes" id="UP001498398"/>
    </source>
</evidence>
<dbReference type="Proteomes" id="UP001498398">
    <property type="component" value="Unassembled WGS sequence"/>
</dbReference>
<feature type="region of interest" description="Disordered" evidence="1">
    <location>
        <begin position="535"/>
        <end position="561"/>
    </location>
</feature>
<keyword evidence="3" id="KW-1185">Reference proteome</keyword>
<proteinExistence type="predicted"/>
<comment type="caution">
    <text evidence="2">The sequence shown here is derived from an EMBL/GenBank/DDBJ whole genome shotgun (WGS) entry which is preliminary data.</text>
</comment>
<evidence type="ECO:0000256" key="1">
    <source>
        <dbReference type="SAM" id="MobiDB-lite"/>
    </source>
</evidence>
<name>A0ABR1J8M4_9AGAR</name>
<feature type="compositionally biased region" description="Basic and acidic residues" evidence="1">
    <location>
        <begin position="660"/>
        <end position="675"/>
    </location>
</feature>
<feature type="region of interest" description="Disordered" evidence="1">
    <location>
        <begin position="483"/>
        <end position="512"/>
    </location>
</feature>
<feature type="compositionally biased region" description="Polar residues" evidence="1">
    <location>
        <begin position="536"/>
        <end position="546"/>
    </location>
</feature>
<dbReference type="EMBL" id="JBANRG010000036">
    <property type="protein sequence ID" value="KAK7449264.1"/>
    <property type="molecule type" value="Genomic_DNA"/>
</dbReference>
<feature type="region of interest" description="Disordered" evidence="1">
    <location>
        <begin position="129"/>
        <end position="159"/>
    </location>
</feature>
<protein>
    <submittedName>
        <fullName evidence="2">Uncharacterized protein</fullName>
    </submittedName>
</protein>
<sequence>MASSSTVVPSRQQYLAIDRFVKGLISGPIFILYYKSLDGCSQACEKQGALLTFCQNSAQRAISAGTIAEIPSTVTIGDLRSGITTLIEQLRRNEEFIQKCERDVERQGLDVRECGEHFVNVAKDWGSITAGPAGDTDPENPLDTSANAPSRMTPPTGSSEKTQIFYQQRDMSHLAPRRTPWKDGQANPRRLAHRLNPELYESIVKNVAPGSGIVKWNKAMELMEKVLGEAEWSRYQEIAGKVNSGKLESTNVDRGTMLKRAARYLDGSLGTLDVRYDVQALVLLSWKNEEGTPTVGVQHTPNFLGNLKGYKKFQTKVTELFIDLLESEDIDVVEHDSDSPGTISTQPPKLPQPRPDNKRDIVKLMTKYLLDVAEWQGGGLKSKRSVPWSKLGSEPRGTILTAASVPENVTLGQTNIVQGDVWNLWYDYLVRRENDGHVPAVEWVTEALKKPEQQRSGKTVFDPVGLWSGSDDDDVEWSRKLDQLQPFLEDSNGDTSSDKTREQDPVPIDPQLASQSAGIMPTVLAPYIPTQHLPITVSNEDSNGDTSSDKTREQDPVPIDPQLASQSAGIMPTVLAPYIPTQNLPITVSNENGVAAESAQRPSIPVSENEAAEHHAHVFSLPPMPEPPTLMGRRGKTGRPVRSPNNGASSKAKAAIRKRAAIEARDTGGDDETRVSRKRTRREPEAYATSNRIAIVKWSFAGLLWALDLDAGGAKDIADQVPTSLRADFKDVVKKFLTVDNAVCARYGRMPDSAFKAAEPEGLPPLILRWVRHFNNNLASPSPFPVDEDVMGEANIRVLEEWLLGLPLANLDSVPDENLLDTPWFRPLGQGLSHVIWAFSIWARSFDSKIKRFDVPESFGLLVSRLHKLLQRLQVSKKRTEENPVFRTLQSSGSSNANLFPQQPM</sequence>
<feature type="compositionally biased region" description="Polar residues" evidence="1">
    <location>
        <begin position="142"/>
        <end position="159"/>
    </location>
</feature>
<feature type="region of interest" description="Disordered" evidence="1">
    <location>
        <begin position="334"/>
        <end position="357"/>
    </location>
</feature>
<evidence type="ECO:0000313" key="2">
    <source>
        <dbReference type="EMBL" id="KAK7449264.1"/>
    </source>
</evidence>
<gene>
    <name evidence="2" type="ORF">VKT23_013408</name>
</gene>
<accession>A0ABR1J8M4</accession>
<feature type="region of interest" description="Disordered" evidence="1">
    <location>
        <begin position="619"/>
        <end position="686"/>
    </location>
</feature>
<reference evidence="2 3" key="1">
    <citation type="submission" date="2024-01" db="EMBL/GenBank/DDBJ databases">
        <title>A draft genome for the cacao thread blight pathogen Marasmiellus scandens.</title>
        <authorList>
            <person name="Baruah I.K."/>
            <person name="Leung J."/>
            <person name="Bukari Y."/>
            <person name="Amoako-Attah I."/>
            <person name="Meinhardt L.W."/>
            <person name="Bailey B.A."/>
            <person name="Cohen S.P."/>
        </authorList>
    </citation>
    <scope>NUCLEOTIDE SEQUENCE [LARGE SCALE GENOMIC DNA]</scope>
    <source>
        <strain evidence="2 3">GH-19</strain>
    </source>
</reference>
<organism evidence="2 3">
    <name type="scientific">Marasmiellus scandens</name>
    <dbReference type="NCBI Taxonomy" id="2682957"/>
    <lineage>
        <taxon>Eukaryota</taxon>
        <taxon>Fungi</taxon>
        <taxon>Dikarya</taxon>
        <taxon>Basidiomycota</taxon>
        <taxon>Agaricomycotina</taxon>
        <taxon>Agaricomycetes</taxon>
        <taxon>Agaricomycetidae</taxon>
        <taxon>Agaricales</taxon>
        <taxon>Marasmiineae</taxon>
        <taxon>Omphalotaceae</taxon>
        <taxon>Marasmiellus</taxon>
    </lineage>
</organism>